<feature type="domain" description="Cation efflux protein transmembrane" evidence="11">
    <location>
        <begin position="29"/>
        <end position="219"/>
    </location>
</feature>
<dbReference type="InterPro" id="IPR027469">
    <property type="entry name" value="Cation_efflux_TMD_sf"/>
</dbReference>
<dbReference type="InterPro" id="IPR058533">
    <property type="entry name" value="Cation_efflux_TM"/>
</dbReference>
<evidence type="ECO:0000313" key="13">
    <source>
        <dbReference type="EMBL" id="QGY80214.1"/>
    </source>
</evidence>
<evidence type="ECO:0000313" key="14">
    <source>
        <dbReference type="Proteomes" id="UP000428803"/>
    </source>
</evidence>
<sequence length="308" mass="32644">MGAGHNHGDEGHGSPGHSHGEGANTRSLAIALSLTGSFLVAELVGAYWFNSLALLSDAAHMFTDAAALAIALVAVRIGQRSADAQRTYGYRRFEILAAAFNAVLLFVVAGYVLYEGISRFFDPQPVESIGMLAVASLGLVVNLIAMRVLAGGKETSLNMKGAYLEVWADMLGSLGVIAAAIAIWLTGKTWIDPIVAIAIGLWVLPRTWTLLRDTTHILLQGVPRSIDLDKVRASINAVNGVAGVHDLHIWSVAGDDASLTAHLVLQPEATGEVTRKAVAEMLETQFNIHHATLQTETTPCGDAEALHA</sequence>
<evidence type="ECO:0000256" key="7">
    <source>
        <dbReference type="ARBA" id="ARBA00023065"/>
    </source>
</evidence>
<dbReference type="SUPFAM" id="SSF160240">
    <property type="entry name" value="Cation efflux protein cytoplasmic domain-like"/>
    <property type="match status" value="1"/>
</dbReference>
<organism evidence="13 14">
    <name type="scientific">Sphingorhabdus lacus</name>
    <dbReference type="NCBI Taxonomy" id="392610"/>
    <lineage>
        <taxon>Bacteria</taxon>
        <taxon>Pseudomonadati</taxon>
        <taxon>Pseudomonadota</taxon>
        <taxon>Alphaproteobacteria</taxon>
        <taxon>Sphingomonadales</taxon>
        <taxon>Sphingomonadaceae</taxon>
        <taxon>Sphingorhabdus</taxon>
    </lineage>
</organism>
<dbReference type="InterPro" id="IPR002524">
    <property type="entry name" value="Cation_efflux"/>
</dbReference>
<keyword evidence="3" id="KW-0813">Transport</keyword>
<feature type="transmembrane region" description="Helical" evidence="10">
    <location>
        <begin position="129"/>
        <end position="150"/>
    </location>
</feature>
<dbReference type="SUPFAM" id="SSF161111">
    <property type="entry name" value="Cation efflux protein transmembrane domain-like"/>
    <property type="match status" value="1"/>
</dbReference>
<dbReference type="PANTHER" id="PTHR11562">
    <property type="entry name" value="CATION EFFLUX PROTEIN/ ZINC TRANSPORTER"/>
    <property type="match status" value="1"/>
</dbReference>
<name>A0A6I6L6D8_9SPHN</name>
<reference evidence="14" key="1">
    <citation type="submission" date="2019-01" db="EMBL/GenBank/DDBJ databases">
        <title>Sphingorhabdus lacus sp.nov., isolated from an oligotrophic freshwater lake.</title>
        <authorList>
            <person name="Park M."/>
        </authorList>
    </citation>
    <scope>NUCLEOTIDE SEQUENCE [LARGE SCALE GENOMIC DNA]</scope>
    <source>
        <strain evidence="14">IMCC1753</strain>
    </source>
</reference>
<feature type="transmembrane region" description="Helical" evidence="10">
    <location>
        <begin position="55"/>
        <end position="75"/>
    </location>
</feature>
<dbReference type="InterPro" id="IPR050681">
    <property type="entry name" value="CDF/SLC30A"/>
</dbReference>
<feature type="transmembrane region" description="Helical" evidence="10">
    <location>
        <begin position="28"/>
        <end position="49"/>
    </location>
</feature>
<dbReference type="KEGG" id="slaa:EUU25_06025"/>
<dbReference type="Proteomes" id="UP000428803">
    <property type="component" value="Chromosome"/>
</dbReference>
<dbReference type="EMBL" id="CP035733">
    <property type="protein sequence ID" value="QGY80214.1"/>
    <property type="molecule type" value="Genomic_DNA"/>
</dbReference>
<evidence type="ECO:0000256" key="6">
    <source>
        <dbReference type="ARBA" id="ARBA00022989"/>
    </source>
</evidence>
<evidence type="ECO:0000256" key="10">
    <source>
        <dbReference type="SAM" id="Phobius"/>
    </source>
</evidence>
<evidence type="ECO:0000256" key="5">
    <source>
        <dbReference type="ARBA" id="ARBA00022906"/>
    </source>
</evidence>
<dbReference type="InterPro" id="IPR027470">
    <property type="entry name" value="Cation_efflux_CTD"/>
</dbReference>
<keyword evidence="4 10" id="KW-0812">Transmembrane</keyword>
<dbReference type="InterPro" id="IPR036837">
    <property type="entry name" value="Cation_efflux_CTD_sf"/>
</dbReference>
<keyword evidence="6 10" id="KW-1133">Transmembrane helix</keyword>
<evidence type="ECO:0000259" key="11">
    <source>
        <dbReference type="Pfam" id="PF01545"/>
    </source>
</evidence>
<dbReference type="RefSeq" id="WP_158899213.1">
    <property type="nucleotide sequence ID" value="NZ_CP035733.1"/>
</dbReference>
<feature type="transmembrane region" description="Helical" evidence="10">
    <location>
        <begin position="95"/>
        <end position="114"/>
    </location>
</feature>
<keyword evidence="8 10" id="KW-0472">Membrane</keyword>
<feature type="transmembrane region" description="Helical" evidence="10">
    <location>
        <begin position="190"/>
        <end position="211"/>
    </location>
</feature>
<comment type="subcellular location">
    <subcellularLocation>
        <location evidence="1">Membrane</location>
        <topology evidence="1">Multi-pass membrane protein</topology>
    </subcellularLocation>
</comment>
<dbReference type="PANTHER" id="PTHR11562:SF17">
    <property type="entry name" value="RE54080P-RELATED"/>
    <property type="match status" value="1"/>
</dbReference>
<keyword evidence="14" id="KW-1185">Reference proteome</keyword>
<protein>
    <submittedName>
        <fullName evidence="13">Cation transporter</fullName>
    </submittedName>
</protein>
<dbReference type="GO" id="GO:0005385">
    <property type="term" value="F:zinc ion transmembrane transporter activity"/>
    <property type="evidence" value="ECO:0007669"/>
    <property type="project" value="TreeGrafter"/>
</dbReference>
<accession>A0A6I6L6D8</accession>
<dbReference type="GO" id="GO:0005886">
    <property type="term" value="C:plasma membrane"/>
    <property type="evidence" value="ECO:0007669"/>
    <property type="project" value="TreeGrafter"/>
</dbReference>
<evidence type="ECO:0000259" key="12">
    <source>
        <dbReference type="Pfam" id="PF16916"/>
    </source>
</evidence>
<keyword evidence="5" id="KW-0864">Zinc transport</keyword>
<evidence type="ECO:0000256" key="2">
    <source>
        <dbReference type="ARBA" id="ARBA00008873"/>
    </source>
</evidence>
<gene>
    <name evidence="13" type="ORF">EUU25_06025</name>
</gene>
<dbReference type="OrthoDB" id="9809646at2"/>
<dbReference type="NCBIfam" id="TIGR01297">
    <property type="entry name" value="CDF"/>
    <property type="match status" value="1"/>
</dbReference>
<evidence type="ECO:0000256" key="3">
    <source>
        <dbReference type="ARBA" id="ARBA00022448"/>
    </source>
</evidence>
<proteinExistence type="inferred from homology"/>
<feature type="transmembrane region" description="Helical" evidence="10">
    <location>
        <begin position="162"/>
        <end position="184"/>
    </location>
</feature>
<feature type="compositionally biased region" description="Basic and acidic residues" evidence="9">
    <location>
        <begin position="1"/>
        <end position="12"/>
    </location>
</feature>
<keyword evidence="7" id="KW-0406">Ion transport</keyword>
<feature type="region of interest" description="Disordered" evidence="9">
    <location>
        <begin position="1"/>
        <end position="21"/>
    </location>
</feature>
<dbReference type="AlphaFoldDB" id="A0A6I6L6D8"/>
<comment type="similarity">
    <text evidence="2">Belongs to the cation diffusion facilitator (CDF) transporter (TC 2.A.4) family. SLC30A subfamily.</text>
</comment>
<evidence type="ECO:0000256" key="9">
    <source>
        <dbReference type="SAM" id="MobiDB-lite"/>
    </source>
</evidence>
<dbReference type="Pfam" id="PF16916">
    <property type="entry name" value="ZT_dimer"/>
    <property type="match status" value="1"/>
</dbReference>
<feature type="domain" description="Cation efflux protein cytoplasmic" evidence="12">
    <location>
        <begin position="223"/>
        <end position="296"/>
    </location>
</feature>
<keyword evidence="5" id="KW-0862">Zinc</keyword>
<evidence type="ECO:0000256" key="4">
    <source>
        <dbReference type="ARBA" id="ARBA00022692"/>
    </source>
</evidence>
<evidence type="ECO:0000256" key="1">
    <source>
        <dbReference type="ARBA" id="ARBA00004141"/>
    </source>
</evidence>
<evidence type="ECO:0000256" key="8">
    <source>
        <dbReference type="ARBA" id="ARBA00023136"/>
    </source>
</evidence>
<dbReference type="Pfam" id="PF01545">
    <property type="entry name" value="Cation_efflux"/>
    <property type="match status" value="1"/>
</dbReference>
<dbReference type="Gene3D" id="1.20.1510.10">
    <property type="entry name" value="Cation efflux protein transmembrane domain"/>
    <property type="match status" value="1"/>
</dbReference>